<accession>A0ABN6IWP7</accession>
<evidence type="ECO:0000313" key="1">
    <source>
        <dbReference type="EMBL" id="BCZ45858.1"/>
    </source>
</evidence>
<gene>
    <name evidence="1" type="ORF">psyc5s11_19250</name>
</gene>
<keyword evidence="2" id="KW-1185">Reference proteome</keyword>
<name>A0ABN6IWP7_9CLOT</name>
<proteinExistence type="predicted"/>
<dbReference type="RefSeq" id="WP_224037401.1">
    <property type="nucleotide sequence ID" value="NZ_AP024849.1"/>
</dbReference>
<reference evidence="2" key="1">
    <citation type="submission" date="2021-07" db="EMBL/GenBank/DDBJ databases">
        <title>Complete genome sequencing of a Clostridium isolate.</title>
        <authorList>
            <person name="Ueki A."/>
            <person name="Tonouchi A."/>
        </authorList>
    </citation>
    <scope>NUCLEOTIDE SEQUENCE [LARGE SCALE GENOMIC DNA]</scope>
    <source>
        <strain evidence="2">C5S11</strain>
    </source>
</reference>
<dbReference type="Proteomes" id="UP000824633">
    <property type="component" value="Chromosome"/>
</dbReference>
<evidence type="ECO:0000313" key="2">
    <source>
        <dbReference type="Proteomes" id="UP000824633"/>
    </source>
</evidence>
<protein>
    <submittedName>
        <fullName evidence="1">Uncharacterized protein</fullName>
    </submittedName>
</protein>
<dbReference type="EMBL" id="AP024849">
    <property type="protein sequence ID" value="BCZ45858.1"/>
    <property type="molecule type" value="Genomic_DNA"/>
</dbReference>
<organism evidence="1 2">
    <name type="scientific">Clostridium gelidum</name>
    <dbReference type="NCBI Taxonomy" id="704125"/>
    <lineage>
        <taxon>Bacteria</taxon>
        <taxon>Bacillati</taxon>
        <taxon>Bacillota</taxon>
        <taxon>Clostridia</taxon>
        <taxon>Eubacteriales</taxon>
        <taxon>Clostridiaceae</taxon>
        <taxon>Clostridium</taxon>
    </lineage>
</organism>
<sequence>MGKNGTLVKCIFEYKGKQYSVEDIISYYLDEELALYLYEYGDSSYDNYRADLVRIKYGEDEIPNLTGSSKKIKLINIELEYK</sequence>